<dbReference type="Gene3D" id="3.40.50.300">
    <property type="entry name" value="P-loop containing nucleotide triphosphate hydrolases"/>
    <property type="match status" value="1"/>
</dbReference>
<keyword evidence="5" id="KW-0819">tRNA processing</keyword>
<evidence type="ECO:0000256" key="1">
    <source>
        <dbReference type="ARBA" id="ARBA00004496"/>
    </source>
</evidence>
<evidence type="ECO:0000256" key="2">
    <source>
        <dbReference type="ARBA" id="ARBA00007599"/>
    </source>
</evidence>
<protein>
    <recommendedName>
        <fullName evidence="3">tRNA threonylcarbamoyladenosine biosynthesis protein TsaE</fullName>
    </recommendedName>
    <alternativeName>
        <fullName evidence="10">t(6)A37 threonylcarbamoyladenosine biosynthesis protein TsaE</fullName>
    </alternativeName>
</protein>
<dbReference type="GO" id="GO:0005524">
    <property type="term" value="F:ATP binding"/>
    <property type="evidence" value="ECO:0007669"/>
    <property type="project" value="UniProtKB-KW"/>
</dbReference>
<accession>A0A366X0W2</accession>
<dbReference type="SUPFAM" id="SSF52540">
    <property type="entry name" value="P-loop containing nucleoside triphosphate hydrolases"/>
    <property type="match status" value="1"/>
</dbReference>
<gene>
    <name evidence="11" type="ORF">DS909_12520</name>
</gene>
<dbReference type="RefSeq" id="WP_113823801.1">
    <property type="nucleotide sequence ID" value="NZ_QOCE01000032.1"/>
</dbReference>
<evidence type="ECO:0000256" key="4">
    <source>
        <dbReference type="ARBA" id="ARBA00022490"/>
    </source>
</evidence>
<evidence type="ECO:0000256" key="6">
    <source>
        <dbReference type="ARBA" id="ARBA00022723"/>
    </source>
</evidence>
<evidence type="ECO:0000256" key="8">
    <source>
        <dbReference type="ARBA" id="ARBA00022840"/>
    </source>
</evidence>
<evidence type="ECO:0000313" key="11">
    <source>
        <dbReference type="EMBL" id="RBW54205.1"/>
    </source>
</evidence>
<dbReference type="GO" id="GO:0002949">
    <property type="term" value="P:tRNA threonylcarbamoyladenosine modification"/>
    <property type="evidence" value="ECO:0007669"/>
    <property type="project" value="InterPro"/>
</dbReference>
<dbReference type="PANTHER" id="PTHR33540:SF2">
    <property type="entry name" value="TRNA THREONYLCARBAMOYLADENOSINE BIOSYNTHESIS PROTEIN TSAE"/>
    <property type="match status" value="1"/>
</dbReference>
<dbReference type="Pfam" id="PF02367">
    <property type="entry name" value="TsaE"/>
    <property type="match status" value="1"/>
</dbReference>
<evidence type="ECO:0000256" key="3">
    <source>
        <dbReference type="ARBA" id="ARBA00019010"/>
    </source>
</evidence>
<dbReference type="GO" id="GO:0046872">
    <property type="term" value="F:metal ion binding"/>
    <property type="evidence" value="ECO:0007669"/>
    <property type="project" value="UniProtKB-KW"/>
</dbReference>
<comment type="caution">
    <text evidence="11">The sequence shown here is derived from an EMBL/GenBank/DDBJ whole genome shotgun (WGS) entry which is preliminary data.</text>
</comment>
<dbReference type="GO" id="GO:0005737">
    <property type="term" value="C:cytoplasm"/>
    <property type="evidence" value="ECO:0007669"/>
    <property type="project" value="UniProtKB-SubCell"/>
</dbReference>
<sequence length="157" mass="17100">MIAAPVSIPLDSPEMTTDLAAKLGARLTPGDCLLLVGEIGSGKTHFARSLIQTVMDHPEDVPSPTFTLVQIYDTQLGEIWHSDLYRLSDISEIEELGLSEALENAVCLIEWPDRMGPLTPANALTLAFAADLPGDDQRSLTLSWTDSKWPSLLETLL</sequence>
<keyword evidence="6" id="KW-0479">Metal-binding</keyword>
<keyword evidence="7" id="KW-0547">Nucleotide-binding</keyword>
<name>A0A366X0W2_9RHOB</name>
<keyword evidence="11" id="KW-0808">Transferase</keyword>
<evidence type="ECO:0000256" key="7">
    <source>
        <dbReference type="ARBA" id="ARBA00022741"/>
    </source>
</evidence>
<dbReference type="AlphaFoldDB" id="A0A366X0W2"/>
<dbReference type="PANTHER" id="PTHR33540">
    <property type="entry name" value="TRNA THREONYLCARBAMOYLADENOSINE BIOSYNTHESIS PROTEIN TSAE"/>
    <property type="match status" value="1"/>
</dbReference>
<evidence type="ECO:0000256" key="5">
    <source>
        <dbReference type="ARBA" id="ARBA00022694"/>
    </source>
</evidence>
<reference evidence="11 12" key="1">
    <citation type="submission" date="2018-07" db="EMBL/GenBank/DDBJ databases">
        <title>Modular assembly of carbohydrate-degrading microbial communities in the ocean.</title>
        <authorList>
            <person name="Enke T.N."/>
            <person name="Datta M.S."/>
            <person name="Schwartzman J.A."/>
            <person name="Cermak N."/>
            <person name="Schmitz D.A."/>
            <person name="Barrere J."/>
            <person name="Cordero O.X."/>
        </authorList>
    </citation>
    <scope>NUCLEOTIDE SEQUENCE [LARGE SCALE GENOMIC DNA]</scope>
    <source>
        <strain evidence="11 12">C3M10</strain>
    </source>
</reference>
<proteinExistence type="inferred from homology"/>
<comment type="similarity">
    <text evidence="2">Belongs to the TsaE family.</text>
</comment>
<evidence type="ECO:0000256" key="10">
    <source>
        <dbReference type="ARBA" id="ARBA00032441"/>
    </source>
</evidence>
<dbReference type="GO" id="GO:0016740">
    <property type="term" value="F:transferase activity"/>
    <property type="evidence" value="ECO:0007669"/>
    <property type="project" value="UniProtKB-KW"/>
</dbReference>
<dbReference type="NCBIfam" id="TIGR00150">
    <property type="entry name" value="T6A_YjeE"/>
    <property type="match status" value="1"/>
</dbReference>
<dbReference type="Proteomes" id="UP000252706">
    <property type="component" value="Unassembled WGS sequence"/>
</dbReference>
<evidence type="ECO:0000313" key="12">
    <source>
        <dbReference type="Proteomes" id="UP000252706"/>
    </source>
</evidence>
<organism evidence="11 12">
    <name type="scientific">Phaeobacter gallaeciensis</name>
    <dbReference type="NCBI Taxonomy" id="60890"/>
    <lineage>
        <taxon>Bacteria</taxon>
        <taxon>Pseudomonadati</taxon>
        <taxon>Pseudomonadota</taxon>
        <taxon>Alphaproteobacteria</taxon>
        <taxon>Rhodobacterales</taxon>
        <taxon>Roseobacteraceae</taxon>
        <taxon>Phaeobacter</taxon>
    </lineage>
</organism>
<dbReference type="OrthoDB" id="9800307at2"/>
<evidence type="ECO:0000256" key="9">
    <source>
        <dbReference type="ARBA" id="ARBA00022842"/>
    </source>
</evidence>
<keyword evidence="9" id="KW-0460">Magnesium</keyword>
<comment type="subcellular location">
    <subcellularLocation>
        <location evidence="1">Cytoplasm</location>
    </subcellularLocation>
</comment>
<dbReference type="EMBL" id="QOCE01000032">
    <property type="protein sequence ID" value="RBW54205.1"/>
    <property type="molecule type" value="Genomic_DNA"/>
</dbReference>
<keyword evidence="8" id="KW-0067">ATP-binding</keyword>
<keyword evidence="4" id="KW-0963">Cytoplasm</keyword>
<dbReference type="InterPro" id="IPR027417">
    <property type="entry name" value="P-loop_NTPase"/>
</dbReference>
<dbReference type="InterPro" id="IPR003442">
    <property type="entry name" value="T6A_TsaE"/>
</dbReference>